<keyword evidence="6 8" id="KW-1133">Transmembrane helix</keyword>
<keyword evidence="3" id="KW-1003">Cell membrane</keyword>
<evidence type="ECO:0000256" key="6">
    <source>
        <dbReference type="ARBA" id="ARBA00022989"/>
    </source>
</evidence>
<keyword evidence="10" id="KW-1185">Reference proteome</keyword>
<feature type="transmembrane region" description="Helical" evidence="8">
    <location>
        <begin position="212"/>
        <end position="232"/>
    </location>
</feature>
<dbReference type="PANTHER" id="PTHR11040">
    <property type="entry name" value="ZINC/IRON TRANSPORTER"/>
    <property type="match status" value="1"/>
</dbReference>
<accession>A0A1M4SEX1</accession>
<evidence type="ECO:0000256" key="1">
    <source>
        <dbReference type="ARBA" id="ARBA00004651"/>
    </source>
</evidence>
<evidence type="ECO:0000313" key="10">
    <source>
        <dbReference type="Proteomes" id="UP000184245"/>
    </source>
</evidence>
<feature type="transmembrane region" description="Helical" evidence="8">
    <location>
        <begin position="40"/>
        <end position="58"/>
    </location>
</feature>
<feature type="transmembrane region" description="Helical" evidence="8">
    <location>
        <begin position="6"/>
        <end position="28"/>
    </location>
</feature>
<evidence type="ECO:0000313" key="9">
    <source>
        <dbReference type="EMBL" id="SHE30547.1"/>
    </source>
</evidence>
<organism evidence="9 10">
    <name type="scientific">Lactonifactor longoviformis DSM 17459</name>
    <dbReference type="NCBI Taxonomy" id="1122155"/>
    <lineage>
        <taxon>Bacteria</taxon>
        <taxon>Bacillati</taxon>
        <taxon>Bacillota</taxon>
        <taxon>Clostridia</taxon>
        <taxon>Eubacteriales</taxon>
        <taxon>Clostridiaceae</taxon>
        <taxon>Lactonifactor</taxon>
    </lineage>
</organism>
<evidence type="ECO:0000256" key="7">
    <source>
        <dbReference type="ARBA" id="ARBA00023136"/>
    </source>
</evidence>
<feature type="transmembrane region" description="Helical" evidence="8">
    <location>
        <begin position="184"/>
        <end position="206"/>
    </location>
</feature>
<dbReference type="EMBL" id="FQVI01000001">
    <property type="protein sequence ID" value="SHE30547.1"/>
    <property type="molecule type" value="Genomic_DNA"/>
</dbReference>
<comment type="subcellular location">
    <subcellularLocation>
        <location evidence="1">Cell membrane</location>
        <topology evidence="1">Multi-pass membrane protein</topology>
    </subcellularLocation>
</comment>
<dbReference type="STRING" id="1122155.SAMN02745158_00077"/>
<dbReference type="AlphaFoldDB" id="A0A1M4SEX1"/>
<name>A0A1M4SEX1_9CLOT</name>
<dbReference type="InterPro" id="IPR003689">
    <property type="entry name" value="ZIP"/>
</dbReference>
<evidence type="ECO:0000256" key="2">
    <source>
        <dbReference type="ARBA" id="ARBA00006939"/>
    </source>
</evidence>
<reference evidence="9 10" key="1">
    <citation type="submission" date="2016-11" db="EMBL/GenBank/DDBJ databases">
        <authorList>
            <person name="Jaros S."/>
            <person name="Januszkiewicz K."/>
            <person name="Wedrychowicz H."/>
        </authorList>
    </citation>
    <scope>NUCLEOTIDE SEQUENCE [LARGE SCALE GENOMIC DNA]</scope>
    <source>
        <strain evidence="9 10">DSM 17459</strain>
    </source>
</reference>
<feature type="transmembrane region" description="Helical" evidence="8">
    <location>
        <begin position="146"/>
        <end position="164"/>
    </location>
</feature>
<evidence type="ECO:0000256" key="5">
    <source>
        <dbReference type="ARBA" id="ARBA00022833"/>
    </source>
</evidence>
<evidence type="ECO:0000256" key="8">
    <source>
        <dbReference type="SAM" id="Phobius"/>
    </source>
</evidence>
<keyword evidence="4 8" id="KW-0812">Transmembrane</keyword>
<keyword evidence="5" id="KW-0862">Zinc</keyword>
<feature type="transmembrane region" description="Helical" evidence="8">
    <location>
        <begin position="70"/>
        <end position="94"/>
    </location>
</feature>
<gene>
    <name evidence="9" type="ORF">SAMN02745158_00077</name>
</gene>
<comment type="similarity">
    <text evidence="2">Belongs to the ZIP transporter (TC 2.A.5) family.</text>
</comment>
<feature type="transmembrane region" description="Helical" evidence="8">
    <location>
        <begin position="115"/>
        <end position="140"/>
    </location>
</feature>
<evidence type="ECO:0000256" key="3">
    <source>
        <dbReference type="ARBA" id="ARBA00022475"/>
    </source>
</evidence>
<dbReference type="GO" id="GO:0005886">
    <property type="term" value="C:plasma membrane"/>
    <property type="evidence" value="ECO:0007669"/>
    <property type="project" value="UniProtKB-SubCell"/>
</dbReference>
<keyword evidence="7 8" id="KW-0472">Membrane</keyword>
<protein>
    <submittedName>
        <fullName evidence="9">Zinc transporter, ZIP family</fullName>
    </submittedName>
</protein>
<dbReference type="Pfam" id="PF02535">
    <property type="entry name" value="Zip"/>
    <property type="match status" value="1"/>
</dbReference>
<feature type="transmembrane region" description="Helical" evidence="8">
    <location>
        <begin position="244"/>
        <end position="263"/>
    </location>
</feature>
<evidence type="ECO:0000256" key="4">
    <source>
        <dbReference type="ARBA" id="ARBA00022692"/>
    </source>
</evidence>
<proteinExistence type="inferred from homology"/>
<dbReference type="GO" id="GO:0005385">
    <property type="term" value="F:zinc ion transmembrane transporter activity"/>
    <property type="evidence" value="ECO:0007669"/>
    <property type="project" value="TreeGrafter"/>
</dbReference>
<dbReference type="PANTHER" id="PTHR11040:SF211">
    <property type="entry name" value="ZINC TRANSPORTER ZIP11"/>
    <property type="match status" value="1"/>
</dbReference>
<dbReference type="Proteomes" id="UP000184245">
    <property type="component" value="Unassembled WGS sequence"/>
</dbReference>
<sequence length="264" mass="27797">MAQSMLYALGGTGFTFLMTSLGAAVVFFFRKEMKEEYQRVFLGFAAGVMIAASVWSLLIPAIDQAEEMGLIGWIPAAGGFALGGIFLCLMDKLLPHIHANSNTREGLPAKLKRTTMLVFAVTLHNAPEGMAVGVAFALAVTEGADPAALAAAVALAVGIGIQNFPEGAAISLPLRQEGLPRWKAFLYGSMSGIVEPIAGVLAAMLAMRAQAVMPWLLAFAAGAMIYVVTEELIPEANLDEHSHLGTLGVMTGFLLMMILDVALG</sequence>